<evidence type="ECO:0008006" key="3">
    <source>
        <dbReference type="Google" id="ProtNLM"/>
    </source>
</evidence>
<protein>
    <recommendedName>
        <fullName evidence="3">Transcriptional regulator, AbiEi antitoxin, Type IV TA system</fullName>
    </recommendedName>
</protein>
<dbReference type="RefSeq" id="WP_338888447.1">
    <property type="nucleotide sequence ID" value="NZ_CP147846.1"/>
</dbReference>
<evidence type="ECO:0000313" key="1">
    <source>
        <dbReference type="EMBL" id="WXG68318.1"/>
    </source>
</evidence>
<name>A0ABZ2PMF6_9NOCA</name>
<evidence type="ECO:0000313" key="2">
    <source>
        <dbReference type="Proteomes" id="UP001432000"/>
    </source>
</evidence>
<dbReference type="EMBL" id="CP147846">
    <property type="protein sequence ID" value="WXG68318.1"/>
    <property type="molecule type" value="Genomic_DNA"/>
</dbReference>
<sequence length="316" mass="35237">MDLPKLHRRREALSLGVVDHEIRARYRRGEWQRLGNGVYVDAAESAALDVEARHLLRANAIMPSLSDDAVLSHESAAVVHGLPLFGVELGPVHVTHNRRGGGRVNESVVTHCFPLDDVVIIDGLRVTSLARTVVDIARTRSLDSAVVLGDRAMRMGVSREELVEELACARRRQGVAKARRAVERLDARSESVGESLSRIRLWQNGFDDVELQVEVRDAHGKLLGRTDFLVASTVVCESDGKVKYGKYLRPGEEPGDAVFKEKKREDAIRDCGYPVVRWTWADLWSFEQVAERIRGACARAERSPRPTGTVKPAIRR</sequence>
<gene>
    <name evidence="1" type="ORF">WDS16_24495</name>
</gene>
<organism evidence="1 2">
    <name type="scientific">Rhodococcus sovatensis</name>
    <dbReference type="NCBI Taxonomy" id="1805840"/>
    <lineage>
        <taxon>Bacteria</taxon>
        <taxon>Bacillati</taxon>
        <taxon>Actinomycetota</taxon>
        <taxon>Actinomycetes</taxon>
        <taxon>Mycobacteriales</taxon>
        <taxon>Nocardiaceae</taxon>
        <taxon>Rhodococcus</taxon>
    </lineage>
</organism>
<dbReference type="Proteomes" id="UP001432000">
    <property type="component" value="Chromosome"/>
</dbReference>
<reference evidence="1 2" key="1">
    <citation type="submission" date="2024-03" db="EMBL/GenBank/DDBJ databases">
        <title>Natural products discovery in diverse microorganisms through a two-stage MS feature dereplication strategy.</title>
        <authorList>
            <person name="Zhang R."/>
        </authorList>
    </citation>
    <scope>NUCLEOTIDE SEQUENCE [LARGE SCALE GENOMIC DNA]</scope>
    <source>
        <strain evidence="1 2">18930</strain>
    </source>
</reference>
<proteinExistence type="predicted"/>
<keyword evidence="2" id="KW-1185">Reference proteome</keyword>
<accession>A0ABZ2PMF6</accession>